<dbReference type="AlphaFoldDB" id="A0A8S4R243"/>
<organism evidence="1 2">
    <name type="scientific">Pararge aegeria aegeria</name>
    <dbReference type="NCBI Taxonomy" id="348720"/>
    <lineage>
        <taxon>Eukaryota</taxon>
        <taxon>Metazoa</taxon>
        <taxon>Ecdysozoa</taxon>
        <taxon>Arthropoda</taxon>
        <taxon>Hexapoda</taxon>
        <taxon>Insecta</taxon>
        <taxon>Pterygota</taxon>
        <taxon>Neoptera</taxon>
        <taxon>Endopterygota</taxon>
        <taxon>Lepidoptera</taxon>
        <taxon>Glossata</taxon>
        <taxon>Ditrysia</taxon>
        <taxon>Papilionoidea</taxon>
        <taxon>Nymphalidae</taxon>
        <taxon>Satyrinae</taxon>
        <taxon>Satyrini</taxon>
        <taxon>Parargina</taxon>
        <taxon>Pararge</taxon>
    </lineage>
</organism>
<dbReference type="EMBL" id="CAKXAJ010024087">
    <property type="protein sequence ID" value="CAH2228359.1"/>
    <property type="molecule type" value="Genomic_DNA"/>
</dbReference>
<comment type="caution">
    <text evidence="1">The sequence shown here is derived from an EMBL/GenBank/DDBJ whole genome shotgun (WGS) entry which is preliminary data.</text>
</comment>
<evidence type="ECO:0000313" key="2">
    <source>
        <dbReference type="Proteomes" id="UP000838756"/>
    </source>
</evidence>
<sequence>MEALKRSLNEINDHFNARMAEFQKELKGAIPATSPTSNINSQFGAFRSFVLTALENLQLQVELLARQQDEIEMRPRKKILLVHGVAESDKDEPSALVCKFLSGHLKV</sequence>
<reference evidence="1" key="1">
    <citation type="submission" date="2022-03" db="EMBL/GenBank/DDBJ databases">
        <authorList>
            <person name="Lindestad O."/>
        </authorList>
    </citation>
    <scope>NUCLEOTIDE SEQUENCE</scope>
</reference>
<gene>
    <name evidence="1" type="primary">jg22404</name>
    <name evidence="1" type="ORF">PAEG_LOCUS8318</name>
</gene>
<protein>
    <submittedName>
        <fullName evidence="1">Jg22404 protein</fullName>
    </submittedName>
</protein>
<proteinExistence type="predicted"/>
<keyword evidence="2" id="KW-1185">Reference proteome</keyword>
<accession>A0A8S4R243</accession>
<dbReference type="OrthoDB" id="6918678at2759"/>
<dbReference type="Proteomes" id="UP000838756">
    <property type="component" value="Unassembled WGS sequence"/>
</dbReference>
<name>A0A8S4R243_9NEOP</name>
<evidence type="ECO:0000313" key="1">
    <source>
        <dbReference type="EMBL" id="CAH2228359.1"/>
    </source>
</evidence>